<proteinExistence type="predicted"/>
<organism evidence="1 2">
    <name type="scientific">Trifolium subterraneum</name>
    <name type="common">Subterranean clover</name>
    <dbReference type="NCBI Taxonomy" id="3900"/>
    <lineage>
        <taxon>Eukaryota</taxon>
        <taxon>Viridiplantae</taxon>
        <taxon>Streptophyta</taxon>
        <taxon>Embryophyta</taxon>
        <taxon>Tracheophyta</taxon>
        <taxon>Spermatophyta</taxon>
        <taxon>Magnoliopsida</taxon>
        <taxon>eudicotyledons</taxon>
        <taxon>Gunneridae</taxon>
        <taxon>Pentapetalae</taxon>
        <taxon>rosids</taxon>
        <taxon>fabids</taxon>
        <taxon>Fabales</taxon>
        <taxon>Fabaceae</taxon>
        <taxon>Papilionoideae</taxon>
        <taxon>50 kb inversion clade</taxon>
        <taxon>NPAAA clade</taxon>
        <taxon>Hologalegina</taxon>
        <taxon>IRL clade</taxon>
        <taxon>Trifolieae</taxon>
        <taxon>Trifolium</taxon>
    </lineage>
</organism>
<protein>
    <recommendedName>
        <fullName evidence="3">PPM-type phosphatase domain-containing protein</fullName>
    </recommendedName>
</protein>
<accession>A0A2Z6MID7</accession>
<sequence>MEKNFTFIAEDGYRENKPSMSIVSSGCFVSLIWGKNLFTANVGDSFGGIARRLATHAVKLAAEKAGLTYSEMMLIPEGNDISGTPLSPSEPVRPLYHDDITVTVVYLDITKKVESKEFYCYKSHSYNVLPSGFEDD</sequence>
<evidence type="ECO:0000313" key="2">
    <source>
        <dbReference type="Proteomes" id="UP000242715"/>
    </source>
</evidence>
<dbReference type="OrthoDB" id="10436283at2759"/>
<gene>
    <name evidence="1" type="ORF">TSUD_332560</name>
</gene>
<dbReference type="AlphaFoldDB" id="A0A2Z6MID7"/>
<evidence type="ECO:0008006" key="3">
    <source>
        <dbReference type="Google" id="ProtNLM"/>
    </source>
</evidence>
<reference evidence="2" key="1">
    <citation type="journal article" date="2017" name="Front. Plant Sci.">
        <title>Climate Clever Clovers: New Paradigm to Reduce the Environmental Footprint of Ruminants by Breeding Low Methanogenic Forages Utilizing Haplotype Variation.</title>
        <authorList>
            <person name="Kaur P."/>
            <person name="Appels R."/>
            <person name="Bayer P.E."/>
            <person name="Keeble-Gagnere G."/>
            <person name="Wang J."/>
            <person name="Hirakawa H."/>
            <person name="Shirasawa K."/>
            <person name="Vercoe P."/>
            <person name="Stefanova K."/>
            <person name="Durmic Z."/>
            <person name="Nichols P."/>
            <person name="Revell C."/>
            <person name="Isobe S.N."/>
            <person name="Edwards D."/>
            <person name="Erskine W."/>
        </authorList>
    </citation>
    <scope>NUCLEOTIDE SEQUENCE [LARGE SCALE GENOMIC DNA]</scope>
    <source>
        <strain evidence="2">cv. Daliak</strain>
    </source>
</reference>
<name>A0A2Z6MID7_TRISU</name>
<evidence type="ECO:0000313" key="1">
    <source>
        <dbReference type="EMBL" id="GAU31481.1"/>
    </source>
</evidence>
<keyword evidence="2" id="KW-1185">Reference proteome</keyword>
<dbReference type="EMBL" id="DF973458">
    <property type="protein sequence ID" value="GAU31481.1"/>
    <property type="molecule type" value="Genomic_DNA"/>
</dbReference>
<dbReference type="Proteomes" id="UP000242715">
    <property type="component" value="Unassembled WGS sequence"/>
</dbReference>